<protein>
    <recommendedName>
        <fullName evidence="5">L-lysine 6-oxidase</fullName>
    </recommendedName>
</protein>
<sequence length="703" mass="78176">MSTNTIFRVHPAINFARVGNSEEFYIAPETAAGELLDKSSGLFGGLPIKWGSDATPITADDFRDQQQRVKRQAARFRIYAYDEPQSSYPSNDKGREITLGDTINGKTVSDIIWQVHVANKKNNNFTIADSEGNEEGINSYTHGQTPPLRNPTYGLDPNMPERLLQLVIDPGPRCIRASDSNTVVHFDAHTTASYIDQQGQIQQQPNYPTSFPSDHFDNLNPSSGDITTLGELRVESNTGRLVVTGGYGNAFAFKKGNYGAGAHMSEAQKRKVELNGAIDNDGWFDDVADGPVHATIVFDDGSIAQVVAGWFVSTDPAYAPQTRNIVSTWDDIFNTWVEHLNLIPDLYSEGQYNSNYKASFNGDVLPILHGAYLQRWNTNLPNKGIQGHNFIAKIKPSDNPKEFIKDFDGLIRNPNLPDDDSERTKMPLSLGDATKSFLSLSTTQYFLMKQWYEGHSEEQAPNLGEGEKLDKVVLENCLGGRYSPGIELTFIVRDTHLYKVDNSNGVATIPATQGPFRINEQPLDYSHASKAQPFLSFGYIPNNSAKVTPGDLSKFMAQPWHTDYNSCAVHEPDPVPPASNTLYWSWPAQRPVQVHPANLCTFNEQQGTWNLGGQLFSIRGDADGEDNLTYSDYPQNVGRYRQYLDYLANWHKTGFIIQGHQVSAPKGDNYGSDKFVEVESLYQSNGQLVQPWPTSVIPEPTGK</sequence>
<dbReference type="STRING" id="151081.TW72_14450"/>
<dbReference type="GO" id="GO:1900191">
    <property type="term" value="P:negative regulation of single-species biofilm formation"/>
    <property type="evidence" value="ECO:0007669"/>
    <property type="project" value="InterPro"/>
</dbReference>
<reference evidence="4" key="2">
    <citation type="submission" date="2019-06" db="EMBL/GenBank/DDBJ databases">
        <title>Co-occurence of chitin degradation, pigmentation and bioactivity in marine Pseudoalteromonas.</title>
        <authorList>
            <person name="Sonnenschein E.C."/>
            <person name="Bech P.K."/>
        </authorList>
    </citation>
    <scope>NUCLEOTIDE SEQUENCE [LARGE SCALE GENOMIC DNA]</scope>
    <source>
        <strain evidence="4">S2897</strain>
    </source>
</reference>
<dbReference type="CDD" id="cd14732">
    <property type="entry name" value="LodA"/>
    <property type="match status" value="1"/>
</dbReference>
<dbReference type="EMBL" id="PNCG01000005">
    <property type="protein sequence ID" value="TMP87575.1"/>
    <property type="molecule type" value="Genomic_DNA"/>
</dbReference>
<feature type="domain" description="L-lysine epsilon oxidase C-terminal" evidence="2">
    <location>
        <begin position="429"/>
        <end position="572"/>
    </location>
</feature>
<feature type="domain" description="L-Lysine epsilon oxidase N-terminal" evidence="1">
    <location>
        <begin position="10"/>
        <end position="312"/>
    </location>
</feature>
<evidence type="ECO:0008006" key="5">
    <source>
        <dbReference type="Google" id="ProtNLM"/>
    </source>
</evidence>
<comment type="caution">
    <text evidence="3">The sequence shown here is derived from an EMBL/GenBank/DDBJ whole genome shotgun (WGS) entry which is preliminary data.</text>
</comment>
<dbReference type="Pfam" id="PF18417">
    <property type="entry name" value="LodA_C"/>
    <property type="match status" value="1"/>
</dbReference>
<dbReference type="InterPro" id="IPR041173">
    <property type="entry name" value="LodA_C"/>
</dbReference>
<dbReference type="InterPro" id="IPR041168">
    <property type="entry name" value="LodA_N"/>
</dbReference>
<evidence type="ECO:0000259" key="1">
    <source>
        <dbReference type="Pfam" id="PF17990"/>
    </source>
</evidence>
<dbReference type="GO" id="GO:0033736">
    <property type="term" value="F:L-lysine 6-oxidase activity"/>
    <property type="evidence" value="ECO:0007669"/>
    <property type="project" value="InterPro"/>
</dbReference>
<evidence type="ECO:0000313" key="4">
    <source>
        <dbReference type="Proteomes" id="UP000305874"/>
    </source>
</evidence>
<evidence type="ECO:0000259" key="2">
    <source>
        <dbReference type="Pfam" id="PF18417"/>
    </source>
</evidence>
<evidence type="ECO:0000313" key="3">
    <source>
        <dbReference type="EMBL" id="TMP87575.1"/>
    </source>
</evidence>
<organism evidence="3 4">
    <name type="scientific">Pseudoalteromonas ruthenica</name>
    <dbReference type="NCBI Taxonomy" id="151081"/>
    <lineage>
        <taxon>Bacteria</taxon>
        <taxon>Pseudomonadati</taxon>
        <taxon>Pseudomonadota</taxon>
        <taxon>Gammaproteobacteria</taxon>
        <taxon>Alteromonadales</taxon>
        <taxon>Pseudoalteromonadaceae</taxon>
        <taxon>Pseudoalteromonas</taxon>
    </lineage>
</organism>
<reference evidence="3 4" key="1">
    <citation type="submission" date="2017-12" db="EMBL/GenBank/DDBJ databases">
        <authorList>
            <person name="Paulsen S."/>
            <person name="Gram L.K."/>
        </authorList>
    </citation>
    <scope>NUCLEOTIDE SEQUENCE [LARGE SCALE GENOMIC DNA]</scope>
    <source>
        <strain evidence="3 4">S2897</strain>
    </source>
</reference>
<accession>A0A5S3Z6U8</accession>
<dbReference type="Pfam" id="PF17990">
    <property type="entry name" value="LodA_N"/>
    <property type="match status" value="1"/>
</dbReference>
<dbReference type="InterPro" id="IPR033797">
    <property type="entry name" value="LodA"/>
</dbReference>
<proteinExistence type="predicted"/>
<gene>
    <name evidence="3" type="ORF">CWC05_06885</name>
</gene>
<name>A0A5S3Z6U8_9GAMM</name>
<dbReference type="Proteomes" id="UP000305874">
    <property type="component" value="Unassembled WGS sequence"/>
</dbReference>
<dbReference type="AlphaFoldDB" id="A0A5S3Z6U8"/>
<dbReference type="RefSeq" id="WP_138547771.1">
    <property type="nucleotide sequence ID" value="NZ_PNCG01000005.1"/>
</dbReference>
<dbReference type="GO" id="GO:0031640">
    <property type="term" value="P:killing of cells of another organism"/>
    <property type="evidence" value="ECO:0007669"/>
    <property type="project" value="InterPro"/>
</dbReference>